<sequence>LCGNVYSYDRGAEKKRQPGTIYTFSQRLSSAAHVGRVIPAYTSRDDFRPPGTP</sequence>
<accession>A0A183DII3</accession>
<proteinExistence type="predicted"/>
<reference evidence="1" key="1">
    <citation type="submission" date="2016-06" db="UniProtKB">
        <authorList>
            <consortium name="WormBaseParasite"/>
        </authorList>
    </citation>
    <scope>IDENTIFICATION</scope>
</reference>
<organism evidence="1">
    <name type="scientific">Gongylonema pulchrum</name>
    <dbReference type="NCBI Taxonomy" id="637853"/>
    <lineage>
        <taxon>Eukaryota</taxon>
        <taxon>Metazoa</taxon>
        <taxon>Ecdysozoa</taxon>
        <taxon>Nematoda</taxon>
        <taxon>Chromadorea</taxon>
        <taxon>Rhabditida</taxon>
        <taxon>Spirurina</taxon>
        <taxon>Spiruromorpha</taxon>
        <taxon>Spiruroidea</taxon>
        <taxon>Gongylonematidae</taxon>
        <taxon>Gongylonema</taxon>
    </lineage>
</organism>
<dbReference type="AlphaFoldDB" id="A0A183DII3"/>
<name>A0A183DII3_9BILA</name>
<dbReference type="WBParaSite" id="GPUH_0000853401-mRNA-1">
    <property type="protein sequence ID" value="GPUH_0000853401-mRNA-1"/>
    <property type="gene ID" value="GPUH_0000853401"/>
</dbReference>
<evidence type="ECO:0000313" key="1">
    <source>
        <dbReference type="WBParaSite" id="GPUH_0000853401-mRNA-1"/>
    </source>
</evidence>
<protein>
    <submittedName>
        <fullName evidence="1">LCCL domain-containing protein</fullName>
    </submittedName>
</protein>